<dbReference type="InterPro" id="IPR036567">
    <property type="entry name" value="RHF-like"/>
</dbReference>
<dbReference type="AlphaFoldDB" id="A0A1H4PHR5"/>
<dbReference type="GO" id="GO:0005840">
    <property type="term" value="C:ribosome"/>
    <property type="evidence" value="ECO:0007669"/>
    <property type="project" value="UniProtKB-KW"/>
</dbReference>
<reference evidence="1 2" key="1">
    <citation type="submission" date="2016-10" db="EMBL/GenBank/DDBJ databases">
        <authorList>
            <person name="de Groot N.N."/>
        </authorList>
    </citation>
    <scope>NUCLEOTIDE SEQUENCE [LARGE SCALE GENOMIC DNA]</scope>
    <source>
        <strain evidence="1 2">GAS522</strain>
    </source>
</reference>
<keyword evidence="1" id="KW-0689">Ribosomal protein</keyword>
<protein>
    <submittedName>
        <fullName evidence="1">Sigma 54 modulation protein / S30EA ribosomal protein</fullName>
    </submittedName>
</protein>
<sequence length="105" mass="11755">MQIAPEITFEGSESSDAARSQILSEIERLETHHHRITGCRVKVIAPSHKHRHGVGFQVHIWLTMPPHENIVVNQSGTNDVRHEHAQVAIKDAFAALRRQVDSLAA</sequence>
<dbReference type="SUPFAM" id="SSF69754">
    <property type="entry name" value="Ribosome binding protein Y (YfiA homologue)"/>
    <property type="match status" value="1"/>
</dbReference>
<proteinExistence type="predicted"/>
<gene>
    <name evidence="1" type="ORF">SAMN05444171_0586</name>
</gene>
<organism evidence="1 2">
    <name type="scientific">Bradyrhizobium lablabi</name>
    <dbReference type="NCBI Taxonomy" id="722472"/>
    <lineage>
        <taxon>Bacteria</taxon>
        <taxon>Pseudomonadati</taxon>
        <taxon>Pseudomonadota</taxon>
        <taxon>Alphaproteobacteria</taxon>
        <taxon>Hyphomicrobiales</taxon>
        <taxon>Nitrobacteraceae</taxon>
        <taxon>Bradyrhizobium</taxon>
    </lineage>
</organism>
<name>A0A1H4PHR5_9BRAD</name>
<dbReference type="Gene3D" id="3.30.160.100">
    <property type="entry name" value="Ribosome hibernation promotion factor-like"/>
    <property type="match status" value="1"/>
</dbReference>
<dbReference type="Pfam" id="PF02482">
    <property type="entry name" value="Ribosomal_S30AE"/>
    <property type="match status" value="1"/>
</dbReference>
<dbReference type="RefSeq" id="WP_074815302.1">
    <property type="nucleotide sequence ID" value="NZ_FNTI01000001.1"/>
</dbReference>
<dbReference type="InterPro" id="IPR003489">
    <property type="entry name" value="RHF/RaiA"/>
</dbReference>
<keyword evidence="1" id="KW-0687">Ribonucleoprotein</keyword>
<accession>A0A1H4PHR5</accession>
<evidence type="ECO:0000313" key="2">
    <source>
        <dbReference type="Proteomes" id="UP000183208"/>
    </source>
</evidence>
<evidence type="ECO:0000313" key="1">
    <source>
        <dbReference type="EMBL" id="SEC06956.1"/>
    </source>
</evidence>
<dbReference type="Proteomes" id="UP000183208">
    <property type="component" value="Unassembled WGS sequence"/>
</dbReference>
<dbReference type="EMBL" id="FNTI01000001">
    <property type="protein sequence ID" value="SEC06956.1"/>
    <property type="molecule type" value="Genomic_DNA"/>
</dbReference>
<dbReference type="OrthoDB" id="9782252at2"/>